<feature type="region of interest" description="Disordered" evidence="1">
    <location>
        <begin position="129"/>
        <end position="172"/>
    </location>
</feature>
<evidence type="ECO:0000313" key="4">
    <source>
        <dbReference type="Proteomes" id="UP000006820"/>
    </source>
</evidence>
<dbReference type="Proteomes" id="UP000006820">
    <property type="component" value="Plasmid pNF1"/>
</dbReference>
<feature type="compositionally biased region" description="Basic and acidic residues" evidence="1">
    <location>
        <begin position="161"/>
        <end position="171"/>
    </location>
</feature>
<dbReference type="EMBL" id="AP006619">
    <property type="protein sequence ID" value="BAD60617.1"/>
    <property type="molecule type" value="Genomic_DNA"/>
</dbReference>
<dbReference type="AlphaFoldDB" id="Q5YMH4"/>
<feature type="transmembrane region" description="Helical" evidence="2">
    <location>
        <begin position="174"/>
        <end position="196"/>
    </location>
</feature>
<keyword evidence="2" id="KW-0812">Transmembrane</keyword>
<dbReference type="GeneID" id="61136322"/>
<reference evidence="3 4" key="1">
    <citation type="journal article" date="2004" name="Proc. Natl. Acad. Sci. U.S.A.">
        <title>The complete genomic sequence of Nocardia farcinica IFM 10152.</title>
        <authorList>
            <person name="Ishikawa J."/>
            <person name="Yamashita A."/>
            <person name="Mikami Y."/>
            <person name="Hoshino Y."/>
            <person name="Kurita H."/>
            <person name="Hotta K."/>
            <person name="Shiba T."/>
            <person name="Hattori M."/>
        </authorList>
    </citation>
    <scope>NUCLEOTIDE SEQUENCE [LARGE SCALE GENOMIC DNA]</scope>
    <source>
        <strain evidence="3 4">IFM 10152</strain>
        <plasmid evidence="4">Plasmid pNF1</plasmid>
    </source>
</reference>
<dbReference type="HOGENOM" id="CLU_1072966_0_0_11"/>
<sequence>MSRKDRDAGAWFSVLDTPFRDELELRLRTASALTLETVALLRHGVRPAGLPDSIRVMPHTVFEDADGDRLEVTDLGDGRERLTIAPDADAVRFGGSFQSVDVPRDQLLALLARLTDRFTADFRTRSLVTGGADAEPDTARSPAHHTPHSRTPRSFPVNSFQHDRRHDEQHDQSWLAQAHAVVASGWLAGGSMYALGAVTSEFPAIISSLMFLAGAVAVESGLRHYRTWRRITDELHMAGCTCPPGSGGVALRVRDRANR</sequence>
<dbReference type="RefSeq" id="WP_011212299.1">
    <property type="nucleotide sequence ID" value="NC_006362.1"/>
</dbReference>
<protein>
    <submittedName>
        <fullName evidence="3">Uncharacterized protein</fullName>
    </submittedName>
</protein>
<dbReference type="OrthoDB" id="509705at2"/>
<gene>
    <name evidence="3" type="ordered locus">PNF1_920</name>
</gene>
<name>Q5YMH4_NOCFA</name>
<dbReference type="KEGG" id="nfa:PNF1_920"/>
<evidence type="ECO:0000256" key="1">
    <source>
        <dbReference type="SAM" id="MobiDB-lite"/>
    </source>
</evidence>
<keyword evidence="2" id="KW-0472">Membrane</keyword>
<feature type="transmembrane region" description="Helical" evidence="2">
    <location>
        <begin position="202"/>
        <end position="222"/>
    </location>
</feature>
<organism evidence="3 4">
    <name type="scientific">Nocardia farcinica (strain IFM 10152)</name>
    <dbReference type="NCBI Taxonomy" id="247156"/>
    <lineage>
        <taxon>Bacteria</taxon>
        <taxon>Bacillati</taxon>
        <taxon>Actinomycetota</taxon>
        <taxon>Actinomycetes</taxon>
        <taxon>Mycobacteriales</taxon>
        <taxon>Nocardiaceae</taxon>
        <taxon>Nocardia</taxon>
    </lineage>
</organism>
<keyword evidence="3" id="KW-0614">Plasmid</keyword>
<geneLocation type="plasmid" evidence="3 4">
    <name>pNF1</name>
</geneLocation>
<feature type="compositionally biased region" description="Basic residues" evidence="1">
    <location>
        <begin position="142"/>
        <end position="151"/>
    </location>
</feature>
<keyword evidence="4" id="KW-1185">Reference proteome</keyword>
<proteinExistence type="predicted"/>
<accession>Q5YMH4</accession>
<evidence type="ECO:0000313" key="3">
    <source>
        <dbReference type="EMBL" id="BAD60617.1"/>
    </source>
</evidence>
<evidence type="ECO:0000256" key="2">
    <source>
        <dbReference type="SAM" id="Phobius"/>
    </source>
</evidence>
<keyword evidence="2" id="KW-1133">Transmembrane helix</keyword>